<name>T1A5I5_9ZZZZ</name>
<comment type="caution">
    <text evidence="1">The sequence shown here is derived from an EMBL/GenBank/DDBJ whole genome shotgun (WGS) entry which is preliminary data.</text>
</comment>
<dbReference type="EMBL" id="AUZY01011072">
    <property type="protein sequence ID" value="EQD36134.1"/>
    <property type="molecule type" value="Genomic_DNA"/>
</dbReference>
<evidence type="ECO:0008006" key="2">
    <source>
        <dbReference type="Google" id="ProtNLM"/>
    </source>
</evidence>
<reference evidence="1" key="2">
    <citation type="journal article" date="2014" name="ISME J.">
        <title>Microbial stratification in low pH oxic and suboxic macroscopic growths along an acid mine drainage.</title>
        <authorList>
            <person name="Mendez-Garcia C."/>
            <person name="Mesa V."/>
            <person name="Sprenger R.R."/>
            <person name="Richter M."/>
            <person name="Diez M.S."/>
            <person name="Solano J."/>
            <person name="Bargiela R."/>
            <person name="Golyshina O.V."/>
            <person name="Manteca A."/>
            <person name="Ramos J.L."/>
            <person name="Gallego J.R."/>
            <person name="Llorente I."/>
            <person name="Martins Dos Santos V.A."/>
            <person name="Jensen O.N."/>
            <person name="Pelaez A.I."/>
            <person name="Sanchez J."/>
            <person name="Ferrer M."/>
        </authorList>
    </citation>
    <scope>NUCLEOTIDE SEQUENCE</scope>
</reference>
<proteinExistence type="predicted"/>
<protein>
    <recommendedName>
        <fullName evidence="2">Transposase DDE domain-containing protein</fullName>
    </recommendedName>
</protein>
<reference evidence="1" key="1">
    <citation type="submission" date="2013-08" db="EMBL/GenBank/DDBJ databases">
        <authorList>
            <person name="Mendez C."/>
            <person name="Richter M."/>
            <person name="Ferrer M."/>
            <person name="Sanchez J."/>
        </authorList>
    </citation>
    <scope>NUCLEOTIDE SEQUENCE</scope>
</reference>
<organism evidence="1">
    <name type="scientific">mine drainage metagenome</name>
    <dbReference type="NCBI Taxonomy" id="410659"/>
    <lineage>
        <taxon>unclassified sequences</taxon>
        <taxon>metagenomes</taxon>
        <taxon>ecological metagenomes</taxon>
    </lineage>
</organism>
<accession>T1A5I5</accession>
<dbReference type="AlphaFoldDB" id="T1A5I5"/>
<gene>
    <name evidence="1" type="ORF">B1B_16626</name>
</gene>
<sequence>MANSCCEGGEKFVERSFAHCYETGGMRRCTLRGHENILKRLLIHIGAFNISLVLRKMLGAGKPRELKNRAAMLILCLLERLTRCYRPDGAVESRTGTILALSGTNRFGKPQYRLIWNLSTLTTGC</sequence>
<evidence type="ECO:0000313" key="1">
    <source>
        <dbReference type="EMBL" id="EQD36134.1"/>
    </source>
</evidence>